<evidence type="ECO:0008006" key="4">
    <source>
        <dbReference type="Google" id="ProtNLM"/>
    </source>
</evidence>
<dbReference type="InterPro" id="IPR029045">
    <property type="entry name" value="ClpP/crotonase-like_dom_sf"/>
</dbReference>
<protein>
    <recommendedName>
        <fullName evidence="4">Enoyl-CoA hydratase</fullName>
    </recommendedName>
</protein>
<dbReference type="InterPro" id="IPR051683">
    <property type="entry name" value="Enoyl-CoA_Hydratase/Isomerase"/>
</dbReference>
<gene>
    <name evidence="2" type="ORF">DW352_09510</name>
</gene>
<dbReference type="GO" id="GO:0003824">
    <property type="term" value="F:catalytic activity"/>
    <property type="evidence" value="ECO:0007669"/>
    <property type="project" value="UniProtKB-ARBA"/>
</dbReference>
<organism evidence="2 3">
    <name type="scientific">Pseudolabrys taiwanensis</name>
    <dbReference type="NCBI Taxonomy" id="331696"/>
    <lineage>
        <taxon>Bacteria</taxon>
        <taxon>Pseudomonadati</taxon>
        <taxon>Pseudomonadota</taxon>
        <taxon>Alphaproteobacteria</taxon>
        <taxon>Hyphomicrobiales</taxon>
        <taxon>Xanthobacteraceae</taxon>
        <taxon>Pseudolabrys</taxon>
    </lineage>
</organism>
<accession>A0A345ZUX7</accession>
<reference evidence="2 3" key="1">
    <citation type="submission" date="2018-07" db="EMBL/GenBank/DDBJ databases">
        <authorList>
            <person name="Quirk P.G."/>
            <person name="Krulwich T.A."/>
        </authorList>
    </citation>
    <scope>NUCLEOTIDE SEQUENCE [LARGE SCALE GENOMIC DNA]</scope>
    <source>
        <strain evidence="2 3">CC-BB4</strain>
    </source>
</reference>
<sequence>MTRPKIVIEQSSRGIVGLTLARPDKGNALDAEMLAQLLTTFDRLDADPGARVLVIRGEGKHWCSGADVSGGVGDSHDVSIVDVCTRLNVLTKPTVAVVHGACIGAGLALAASCDVLLATPEAFFAIPEVRLGFPPVELMPVFVPAFGARFLRRYLLSGERFAADVALRVGFAHAVHPATAMAAAVDETADAFLRAAPGALANGKKLLRRFAAGEQAEDLHDLHARWIAGEEAREGLASFKEKRHPGWYLPTGA</sequence>
<dbReference type="SUPFAM" id="SSF52096">
    <property type="entry name" value="ClpP/crotonase"/>
    <property type="match status" value="1"/>
</dbReference>
<dbReference type="InterPro" id="IPR001753">
    <property type="entry name" value="Enoyl-CoA_hydra/iso"/>
</dbReference>
<dbReference type="KEGG" id="ptaw:DW352_09510"/>
<dbReference type="PANTHER" id="PTHR42964:SF1">
    <property type="entry name" value="POLYKETIDE BIOSYNTHESIS ENOYL-COA HYDRATASE PKSH-RELATED"/>
    <property type="match status" value="1"/>
</dbReference>
<keyword evidence="3" id="KW-1185">Reference proteome</keyword>
<dbReference type="Proteomes" id="UP000254889">
    <property type="component" value="Chromosome"/>
</dbReference>
<evidence type="ECO:0000313" key="3">
    <source>
        <dbReference type="Proteomes" id="UP000254889"/>
    </source>
</evidence>
<dbReference type="InterPro" id="IPR014748">
    <property type="entry name" value="Enoyl-CoA_hydra_C"/>
</dbReference>
<dbReference type="Gene3D" id="3.90.226.10">
    <property type="entry name" value="2-enoyl-CoA Hydratase, Chain A, domain 1"/>
    <property type="match status" value="1"/>
</dbReference>
<dbReference type="EMBL" id="CP031417">
    <property type="protein sequence ID" value="AXK80724.1"/>
    <property type="molecule type" value="Genomic_DNA"/>
</dbReference>
<evidence type="ECO:0000313" key="2">
    <source>
        <dbReference type="EMBL" id="AXK80724.1"/>
    </source>
</evidence>
<dbReference type="PANTHER" id="PTHR42964">
    <property type="entry name" value="ENOYL-COA HYDRATASE"/>
    <property type="match status" value="1"/>
</dbReference>
<dbReference type="OrthoDB" id="9795613at2"/>
<name>A0A345ZUX7_9HYPH</name>
<dbReference type="CDD" id="cd06558">
    <property type="entry name" value="crotonase-like"/>
    <property type="match status" value="1"/>
</dbReference>
<dbReference type="Gene3D" id="1.10.12.10">
    <property type="entry name" value="Lyase 2-enoyl-coa Hydratase, Chain A, domain 2"/>
    <property type="match status" value="1"/>
</dbReference>
<comment type="similarity">
    <text evidence="1">Belongs to the enoyl-CoA hydratase/isomerase family.</text>
</comment>
<evidence type="ECO:0000256" key="1">
    <source>
        <dbReference type="ARBA" id="ARBA00005254"/>
    </source>
</evidence>
<dbReference type="AlphaFoldDB" id="A0A345ZUX7"/>
<proteinExistence type="inferred from homology"/>
<dbReference type="Pfam" id="PF00378">
    <property type="entry name" value="ECH_1"/>
    <property type="match status" value="1"/>
</dbReference>
<dbReference type="RefSeq" id="WP_115690644.1">
    <property type="nucleotide sequence ID" value="NZ_CP031417.1"/>
</dbReference>